<dbReference type="Pfam" id="PF04230">
    <property type="entry name" value="PS_pyruv_trans"/>
    <property type="match status" value="1"/>
</dbReference>
<dbReference type="Proteomes" id="UP000475117">
    <property type="component" value="Chromosome"/>
</dbReference>
<dbReference type="EMBL" id="CP066776">
    <property type="protein sequence ID" value="QQL44315.1"/>
    <property type="molecule type" value="Genomic_DNA"/>
</dbReference>
<dbReference type="RefSeq" id="WP_164362200.1">
    <property type="nucleotide sequence ID" value="NZ_CP066776.1"/>
</dbReference>
<organism evidence="2 3">
    <name type="scientific">Sulfuriroseicoccus oceanibius</name>
    <dbReference type="NCBI Taxonomy" id="2707525"/>
    <lineage>
        <taxon>Bacteria</taxon>
        <taxon>Pseudomonadati</taxon>
        <taxon>Verrucomicrobiota</taxon>
        <taxon>Verrucomicrobiia</taxon>
        <taxon>Verrucomicrobiales</taxon>
        <taxon>Verrucomicrobiaceae</taxon>
        <taxon>Sulfuriroseicoccus</taxon>
    </lineage>
</organism>
<proteinExistence type="predicted"/>
<dbReference type="GO" id="GO:0016740">
    <property type="term" value="F:transferase activity"/>
    <property type="evidence" value="ECO:0007669"/>
    <property type="project" value="UniProtKB-KW"/>
</dbReference>
<dbReference type="AlphaFoldDB" id="A0A6B3L596"/>
<name>A0A6B3L596_9BACT</name>
<evidence type="ECO:0000313" key="2">
    <source>
        <dbReference type="EMBL" id="QQL44315.1"/>
    </source>
</evidence>
<keyword evidence="2" id="KW-0808">Transferase</keyword>
<evidence type="ECO:0000259" key="1">
    <source>
        <dbReference type="Pfam" id="PF04230"/>
    </source>
</evidence>
<sequence>MNIQVEGIGFPNKGAELMLYAVVQELRSHYGDKVNVCCAPRQSIRYSYKVLGCKDISQLGHFTFKGVDLDWMVDLVPQKLVDTFGVTKSRDVDIILDASGLRYSDKWGSVGAKKVARRYEAARKRGKKIVMLPQAFGPFRDPEVAKATCRILDCVDVCFARDSISADYLKSVLTDASKLRVAPDFTNLLAPYVGDDCSAKYEGVVLVIPNTRMLDKTSESVSSVYYDYLCNFIEVCVGRGETVVLLNHEGAKDEEICANLSRRYGGLDVFSSWDPIMIKTVIGRAKYIMSSRFHGCVSALSQGVPVIATSWNHKYETLLDEYGLAENLETLGSSEVDLAMIDRCEDKAVKRRIEVISEEMKAKSREMWNDVFSLL</sequence>
<gene>
    <name evidence="2" type="ORF">G3M56_010505</name>
</gene>
<protein>
    <submittedName>
        <fullName evidence="2">Polysaccharide pyruvyl transferase family protein</fullName>
    </submittedName>
</protein>
<dbReference type="KEGG" id="soa:G3M56_010505"/>
<keyword evidence="3" id="KW-1185">Reference proteome</keyword>
<dbReference type="InterPro" id="IPR007345">
    <property type="entry name" value="Polysacch_pyruvyl_Trfase"/>
</dbReference>
<reference evidence="2 3" key="1">
    <citation type="submission" date="2020-12" db="EMBL/GenBank/DDBJ databases">
        <title>Sulforoseuscoccus oceanibium gen. nov., sp. nov., a representative of the phylum Verrucomicrobia with special cytoplasmic membrane, and proposal of Sulforoseuscoccusaceae fam. nov.</title>
        <authorList>
            <person name="Xi F."/>
        </authorList>
    </citation>
    <scope>NUCLEOTIDE SEQUENCE [LARGE SCALE GENOMIC DNA]</scope>
    <source>
        <strain evidence="2 3">T37</strain>
    </source>
</reference>
<evidence type="ECO:0000313" key="3">
    <source>
        <dbReference type="Proteomes" id="UP000475117"/>
    </source>
</evidence>
<feature type="domain" description="Polysaccharide pyruvyl transferase" evidence="1">
    <location>
        <begin position="12"/>
        <end position="313"/>
    </location>
</feature>
<dbReference type="PANTHER" id="PTHR36836:SF1">
    <property type="entry name" value="COLANIC ACID BIOSYNTHESIS PROTEIN WCAK"/>
    <property type="match status" value="1"/>
</dbReference>
<accession>A0A6B3L596</accession>
<dbReference type="PANTHER" id="PTHR36836">
    <property type="entry name" value="COLANIC ACID BIOSYNTHESIS PROTEIN WCAK"/>
    <property type="match status" value="1"/>
</dbReference>